<gene>
    <name evidence="3" type="ORF">CHH57_13930</name>
</gene>
<feature type="domain" description="YdbS-like PH" evidence="2">
    <location>
        <begin position="411"/>
        <end position="491"/>
    </location>
</feature>
<dbReference type="EMBL" id="NPBQ01000088">
    <property type="protein sequence ID" value="PAD82522.1"/>
    <property type="molecule type" value="Genomic_DNA"/>
</dbReference>
<feature type="transmembrane region" description="Helical" evidence="1">
    <location>
        <begin position="26"/>
        <end position="53"/>
    </location>
</feature>
<feature type="transmembrane region" description="Helical" evidence="1">
    <location>
        <begin position="234"/>
        <end position="262"/>
    </location>
</feature>
<dbReference type="Pfam" id="PF03703">
    <property type="entry name" value="bPH_2"/>
    <property type="match status" value="3"/>
</dbReference>
<keyword evidence="1" id="KW-1133">Transmembrane helix</keyword>
<comment type="caution">
    <text evidence="3">The sequence shown here is derived from an EMBL/GenBank/DDBJ whole genome shotgun (WGS) entry which is preliminary data.</text>
</comment>
<dbReference type="PANTHER" id="PTHR34473">
    <property type="entry name" value="UPF0699 TRANSMEMBRANE PROTEIN YDBS"/>
    <property type="match status" value="1"/>
</dbReference>
<dbReference type="AlphaFoldDB" id="A0AA91Z004"/>
<organism evidence="3 4">
    <name type="scientific">Niallia circulans</name>
    <name type="common">Bacillus circulans</name>
    <dbReference type="NCBI Taxonomy" id="1397"/>
    <lineage>
        <taxon>Bacteria</taxon>
        <taxon>Bacillati</taxon>
        <taxon>Bacillota</taxon>
        <taxon>Bacilli</taxon>
        <taxon>Bacillales</taxon>
        <taxon>Bacillaceae</taxon>
        <taxon>Niallia</taxon>
    </lineage>
</organism>
<dbReference type="Proteomes" id="UP000216961">
    <property type="component" value="Unassembled WGS sequence"/>
</dbReference>
<dbReference type="PANTHER" id="PTHR34473:SF2">
    <property type="entry name" value="UPF0699 TRANSMEMBRANE PROTEIN YDBT"/>
    <property type="match status" value="1"/>
</dbReference>
<protein>
    <recommendedName>
        <fullName evidence="2">YdbS-like PH domain-containing protein</fullName>
    </recommendedName>
</protein>
<feature type="transmembrane region" description="Helical" evidence="1">
    <location>
        <begin position="59"/>
        <end position="85"/>
    </location>
</feature>
<evidence type="ECO:0000259" key="2">
    <source>
        <dbReference type="Pfam" id="PF03703"/>
    </source>
</evidence>
<keyword evidence="1" id="KW-0812">Transmembrane</keyword>
<accession>A0AA91Z004</accession>
<feature type="transmembrane region" description="Helical" evidence="1">
    <location>
        <begin position="394"/>
        <end position="411"/>
    </location>
</feature>
<evidence type="ECO:0000256" key="1">
    <source>
        <dbReference type="SAM" id="Phobius"/>
    </source>
</evidence>
<feature type="transmembrane region" description="Helical" evidence="1">
    <location>
        <begin position="370"/>
        <end position="388"/>
    </location>
</feature>
<keyword evidence="1" id="KW-0472">Membrane</keyword>
<evidence type="ECO:0000313" key="4">
    <source>
        <dbReference type="Proteomes" id="UP000216961"/>
    </source>
</evidence>
<feature type="domain" description="YdbS-like PH" evidence="2">
    <location>
        <begin position="264"/>
        <end position="335"/>
    </location>
</feature>
<feature type="domain" description="YdbS-like PH" evidence="2">
    <location>
        <begin position="82"/>
        <end position="161"/>
    </location>
</feature>
<dbReference type="InterPro" id="IPR014529">
    <property type="entry name" value="UCP026631"/>
</dbReference>
<feature type="transmembrane region" description="Helical" evidence="1">
    <location>
        <begin position="193"/>
        <end position="214"/>
    </location>
</feature>
<proteinExistence type="predicted"/>
<dbReference type="InterPro" id="IPR005182">
    <property type="entry name" value="YdbS-like_PH"/>
</dbReference>
<reference evidence="3 4" key="1">
    <citation type="submission" date="2017-07" db="EMBL/GenBank/DDBJ databases">
        <title>Isolation and whole genome analysis of endospore-forming bacteria from heroin.</title>
        <authorList>
            <person name="Kalinowski J."/>
            <person name="Ahrens B."/>
            <person name="Al-Dilaimi A."/>
            <person name="Winkler A."/>
            <person name="Wibberg D."/>
            <person name="Schleenbecker U."/>
            <person name="Ruckert C."/>
            <person name="Wolfel R."/>
            <person name="Grass G."/>
        </authorList>
    </citation>
    <scope>NUCLEOTIDE SEQUENCE [LARGE SCALE GENOMIC DNA]</scope>
    <source>
        <strain evidence="3 4">7521-2</strain>
    </source>
</reference>
<evidence type="ECO:0000313" key="3">
    <source>
        <dbReference type="EMBL" id="PAD82522.1"/>
    </source>
</evidence>
<sequence>MKQKKLDSIFLVKQRWRKKMFKQNRLHPVSIIYVILKRLREFIFPFIGIIVLGGKPTDWSLYTILGASLLLLIILISGFLSWYFFTFYVVGNELRMEYGVFIKKKRYIPFERIQSIDFTEGIFHRPFSLVKVKIETAGGAEAEGELTAISKKVAQELKRYIIQKKNEQIETDEMIEEVEPAQQVIYRITSKKLVILASTSGGVGVIISAIFAFISQFDDLIPYKEIYKHVQQVITSGVALVSIVVFVLFVLLWILSWFITILKYANFTLSKTKDDLIITRGLIEKKQITIPLKRIQAIKITEAMLRQPFQLVGVSVISAGGSFDDIEASDVVAVPLLKKKELPLLLKEMVPEYEWNEELHSPPKRSIWRYIIKNSWIALPVIIALIYFFHQWGALSLLLLLVLPLWGYWNYRSAGYRISGKQLTLSFRQFNKTTFLMRRNRIQALYYTEGWWQRKGELASVQGVVLSGAGGATGVVTDLTKEDVEKVYEWYSLS</sequence>
<name>A0AA91Z004_NIACI</name>
<dbReference type="PIRSF" id="PIRSF026631">
    <property type="entry name" value="UCP026631"/>
    <property type="match status" value="1"/>
</dbReference>